<evidence type="ECO:0000313" key="2">
    <source>
        <dbReference type="EMBL" id="SKC66850.1"/>
    </source>
</evidence>
<protein>
    <submittedName>
        <fullName evidence="2">Uncharacterized protein</fullName>
    </submittedName>
</protein>
<feature type="compositionally biased region" description="Basic and acidic residues" evidence="1">
    <location>
        <begin position="36"/>
        <end position="57"/>
    </location>
</feature>
<sequence length="57" mass="6176">MSDAQDKPTENDPYSDFSVPQDTDLVADQPAGEQDAPAKRDAADRDADPDLNGLEEK</sequence>
<dbReference type="EMBL" id="FUZP01000003">
    <property type="protein sequence ID" value="SKC66850.1"/>
    <property type="molecule type" value="Genomic_DNA"/>
</dbReference>
<feature type="region of interest" description="Disordered" evidence="1">
    <location>
        <begin position="1"/>
        <end position="57"/>
    </location>
</feature>
<feature type="compositionally biased region" description="Basic and acidic residues" evidence="1">
    <location>
        <begin position="1"/>
        <end position="10"/>
    </location>
</feature>
<gene>
    <name evidence="2" type="ORF">SAMN06309945_2453</name>
</gene>
<dbReference type="Proteomes" id="UP000190857">
    <property type="component" value="Unassembled WGS sequence"/>
</dbReference>
<accession>A0A1T5KT89</accession>
<evidence type="ECO:0000256" key="1">
    <source>
        <dbReference type="SAM" id="MobiDB-lite"/>
    </source>
</evidence>
<proteinExistence type="predicted"/>
<dbReference type="RefSeq" id="WP_159449532.1">
    <property type="nucleotide sequence ID" value="NZ_FUZP01000003.1"/>
</dbReference>
<evidence type="ECO:0000313" key="3">
    <source>
        <dbReference type="Proteomes" id="UP000190857"/>
    </source>
</evidence>
<keyword evidence="3" id="KW-1185">Reference proteome</keyword>
<organism evidence="2 3">
    <name type="scientific">Okibacterium fritillariae</name>
    <dbReference type="NCBI Taxonomy" id="123320"/>
    <lineage>
        <taxon>Bacteria</taxon>
        <taxon>Bacillati</taxon>
        <taxon>Actinomycetota</taxon>
        <taxon>Actinomycetes</taxon>
        <taxon>Micrococcales</taxon>
        <taxon>Microbacteriaceae</taxon>
        <taxon>Okibacterium</taxon>
    </lineage>
</organism>
<dbReference type="AlphaFoldDB" id="A0A1T5KT89"/>
<reference evidence="2 3" key="1">
    <citation type="submission" date="2017-02" db="EMBL/GenBank/DDBJ databases">
        <authorList>
            <person name="Peterson S.W."/>
        </authorList>
    </citation>
    <scope>NUCLEOTIDE SEQUENCE [LARGE SCALE GENOMIC DNA]</scope>
    <source>
        <strain evidence="2 3">VKM Ac-2059</strain>
    </source>
</reference>
<name>A0A1T5KT89_9MICO</name>